<dbReference type="AlphaFoldDB" id="A0A7G9SBL6"/>
<evidence type="ECO:0000313" key="2">
    <source>
        <dbReference type="Proteomes" id="UP000515955"/>
    </source>
</evidence>
<evidence type="ECO:0000313" key="1">
    <source>
        <dbReference type="EMBL" id="QNN65241.1"/>
    </source>
</evidence>
<accession>A0A7G9SBL6</accession>
<keyword evidence="2" id="KW-1185">Reference proteome</keyword>
<sequence length="105" mass="11432">MARFLLTSPGPRPAYYRVAEHLWGSGCNFDSDGNSSQPEATDWTELTVTLRSAQSIQDNETDRLDVDQVAASEPLVLAIVSENPDLARKAAEFLHREAGGELSIG</sequence>
<name>A0A7G9SBL6_9SPHN</name>
<dbReference type="Proteomes" id="UP000515955">
    <property type="component" value="Chromosome"/>
</dbReference>
<organism evidence="1 2">
    <name type="scientific">Sphingomonas rhizophila</name>
    <dbReference type="NCBI Taxonomy" id="2071607"/>
    <lineage>
        <taxon>Bacteria</taxon>
        <taxon>Pseudomonadati</taxon>
        <taxon>Pseudomonadota</taxon>
        <taxon>Alphaproteobacteria</taxon>
        <taxon>Sphingomonadales</taxon>
        <taxon>Sphingomonadaceae</taxon>
        <taxon>Sphingomonas</taxon>
    </lineage>
</organism>
<dbReference type="EMBL" id="CP060717">
    <property type="protein sequence ID" value="QNN65241.1"/>
    <property type="molecule type" value="Genomic_DNA"/>
</dbReference>
<protein>
    <submittedName>
        <fullName evidence="1">Uncharacterized protein</fullName>
    </submittedName>
</protein>
<reference evidence="1 2" key="1">
    <citation type="submission" date="2020-08" db="EMBL/GenBank/DDBJ databases">
        <title>Genome sequence of Sphingomonas rhizophila KACC 19189T.</title>
        <authorList>
            <person name="Hyun D.-W."/>
            <person name="Bae J.-W."/>
        </authorList>
    </citation>
    <scope>NUCLEOTIDE SEQUENCE [LARGE SCALE GENOMIC DNA]</scope>
    <source>
        <strain evidence="1 2">KACC 19189</strain>
    </source>
</reference>
<proteinExistence type="predicted"/>
<dbReference type="KEGG" id="srhi:H9L12_00890"/>
<gene>
    <name evidence="1" type="ORF">H9L12_00890</name>
</gene>